<dbReference type="InterPro" id="IPR041437">
    <property type="entry name" value="GH115_C"/>
</dbReference>
<proteinExistence type="predicted"/>
<dbReference type="InterPro" id="IPR029018">
    <property type="entry name" value="Hex-like_dom2"/>
</dbReference>
<evidence type="ECO:0000313" key="4">
    <source>
        <dbReference type="EMBL" id="CBH99894.1"/>
    </source>
</evidence>
<dbReference type="Gene3D" id="1.20.58.2150">
    <property type="match status" value="1"/>
</dbReference>
<dbReference type="InterPro" id="IPR042301">
    <property type="entry name" value="GH115_sf"/>
</dbReference>
<keyword evidence="1" id="KW-0378">Hydrolase</keyword>
<protein>
    <recommendedName>
        <fullName evidence="3">Gylcosyl hydrolase 115 C-terminal domain-containing protein</fullName>
    </recommendedName>
</protein>
<dbReference type="InterPro" id="IPR031924">
    <property type="entry name" value="GH115"/>
</dbReference>
<dbReference type="PANTHER" id="PTHR37842:SF2">
    <property type="entry name" value="GYLCOSYL HYDROLASE 115 C-TERMINAL DOMAIN-CONTAINING PROTEIN"/>
    <property type="match status" value="1"/>
</dbReference>
<dbReference type="EMBL" id="CABN01000065">
    <property type="protein sequence ID" value="CBH99894.1"/>
    <property type="molecule type" value="Genomic_DNA"/>
</dbReference>
<dbReference type="Pfam" id="PF15979">
    <property type="entry name" value="Glyco_hydro_115"/>
    <property type="match status" value="1"/>
</dbReference>
<name>E6PY85_9ZZZZ</name>
<evidence type="ECO:0000259" key="3">
    <source>
        <dbReference type="Pfam" id="PF17829"/>
    </source>
</evidence>
<accession>E6PY85</accession>
<feature type="domain" description="Gylcosyl hydrolase 115 C-terminal" evidence="3">
    <location>
        <begin position="718"/>
        <end position="886"/>
    </location>
</feature>
<gene>
    <name evidence="4" type="ORF">CARN3_0858</name>
</gene>
<dbReference type="Gene3D" id="2.60.120.1620">
    <property type="match status" value="1"/>
</dbReference>
<dbReference type="PANTHER" id="PTHR37842">
    <property type="match status" value="1"/>
</dbReference>
<dbReference type="Gene3D" id="3.20.20.520">
    <property type="entry name" value="Glycosyl hydrolase family 115"/>
    <property type="match status" value="1"/>
</dbReference>
<dbReference type="Gene3D" id="3.30.379.10">
    <property type="entry name" value="Chitobiase/beta-hexosaminidase domain 2-like"/>
    <property type="match status" value="1"/>
</dbReference>
<dbReference type="AlphaFoldDB" id="E6PY85"/>
<sequence>MDIERVTGLKPVLVADSISRGKVAAEGLVLIGTLGHSALIDRLVARHKIDTSAIAGKWESTLTEVVDHPLPGVRRALVIVGSDKRGTIFGMYDLSEEIGVSPWYWWADVPIQHHDALFVAAGRHVQGEPAVRYRGIFLNDEAPALTGWVNTRYGGYNHKFYVHVFELLLRLRANYLWPAMWGSAFNEDDPENPRLADMYGIVMGTSHHEPMLRAQQEWKRHGTGPWDYATNSAVLDKFWTEGIVRNGNYESTITLGMRGDGDMPMTEGQNITLLEKIVADQRKILADHPTPTLQADPQVWALYKEVQAYYEKGMRVPEDVTLLWCDDNWGNIRRLPTLAERARSGGAGIYYHFDYVGDPRNYKWLNTNPIPKVWEQMHLALEYDADRIWVVNVGDLKPMEFPIEFFLTYARNPERWGKDHLDEYTRLWAAREFGPEHASEIASLIAGYTKLNGLRKPELLEPTTFSLINYNEADHIETAWTALEDKAEAVSKELPANAQDAYFELVEHPILASGTVAKLYITAGRNHLYATEGRVSTNALADQARALFAEDAAIEERYNHQVAGGKWNHMMDQTHLGYTYWQEPPVNVMPAVSQVQPWPDARMGVLAEGIATPLAPQRLSFDSFARQTRFLDIFNRGAQTFQFSAISDQPWIHISSTEGSVTTEKRLQVSLDWSKVPAGTSSGTITIAQTEPQAHGLAIRIAVSAFAPSSPTIETLNGFVESDGYVAIEAEDTTARTVAGKVHWESIPDYGATRSGMAIFPVTAPSVLTPLTAARLDYRMYLFDAGPMHLEATIGPTLNFVPGRGLRFAVWFDDQKPRIVDALADLSDATWAKVVSDEVRRVATQLSIPQPGYHILHFAMVDPGLVLERLVVSSGKTKPSYLGPPESPHQIVGNIQHP</sequence>
<dbReference type="GO" id="GO:0016787">
    <property type="term" value="F:hydrolase activity"/>
    <property type="evidence" value="ECO:0007669"/>
    <property type="project" value="UniProtKB-KW"/>
</dbReference>
<dbReference type="Pfam" id="PF17829">
    <property type="entry name" value="GH115_C"/>
    <property type="match status" value="1"/>
</dbReference>
<reference evidence="4" key="1">
    <citation type="submission" date="2009-10" db="EMBL/GenBank/DDBJ databases">
        <title>Diversity of trophic interactions inside an arsenic-rich microbial ecosystem.</title>
        <authorList>
            <person name="Bertin P.N."/>
            <person name="Heinrich-Salmeron A."/>
            <person name="Pelletier E."/>
            <person name="Goulhen-Chollet F."/>
            <person name="Arsene-Ploetze F."/>
            <person name="Gallien S."/>
            <person name="Calteau A."/>
            <person name="Vallenet D."/>
            <person name="Casiot C."/>
            <person name="Chane-Woon-Ming B."/>
            <person name="Giloteaux L."/>
            <person name="Barakat M."/>
            <person name="Bonnefoy V."/>
            <person name="Bruneel O."/>
            <person name="Chandler M."/>
            <person name="Cleiss J."/>
            <person name="Duran R."/>
            <person name="Elbaz-Poulichet F."/>
            <person name="Fonknechten N."/>
            <person name="Lauga B."/>
            <person name="Mornico D."/>
            <person name="Ortet P."/>
            <person name="Schaeffer C."/>
            <person name="Siguier P."/>
            <person name="Alexander Thil Smith A."/>
            <person name="Van Dorsselaer A."/>
            <person name="Weissenbach J."/>
            <person name="Medigue C."/>
            <person name="Le Paslier D."/>
        </authorList>
    </citation>
    <scope>NUCLEOTIDE SEQUENCE</scope>
</reference>
<organism evidence="4">
    <name type="scientific">mine drainage metagenome</name>
    <dbReference type="NCBI Taxonomy" id="410659"/>
    <lineage>
        <taxon>unclassified sequences</taxon>
        <taxon>metagenomes</taxon>
        <taxon>ecological metagenomes</taxon>
    </lineage>
</organism>
<evidence type="ECO:0000256" key="1">
    <source>
        <dbReference type="ARBA" id="ARBA00022801"/>
    </source>
</evidence>
<comment type="caution">
    <text evidence="4">The sequence shown here is derived from an EMBL/GenBank/DDBJ whole genome shotgun (WGS) entry which is preliminary data.</text>
</comment>
<evidence type="ECO:0000256" key="2">
    <source>
        <dbReference type="SAM" id="MobiDB-lite"/>
    </source>
</evidence>
<feature type="region of interest" description="Disordered" evidence="2">
    <location>
        <begin position="878"/>
        <end position="898"/>
    </location>
</feature>